<gene>
    <name evidence="11" type="ORF">KC19_7G042700</name>
</gene>
<dbReference type="FunFam" id="1.10.510.10:FF:000294">
    <property type="entry name" value="Serine/threonine-protein kinase OXI1"/>
    <property type="match status" value="1"/>
</dbReference>
<comment type="catalytic activity">
    <reaction evidence="8">
        <text>L-threonyl-[protein] + ATP = O-phospho-L-threonyl-[protein] + ADP + H(+)</text>
        <dbReference type="Rhea" id="RHEA:46608"/>
        <dbReference type="Rhea" id="RHEA-COMP:11060"/>
        <dbReference type="Rhea" id="RHEA-COMP:11605"/>
        <dbReference type="ChEBI" id="CHEBI:15378"/>
        <dbReference type="ChEBI" id="CHEBI:30013"/>
        <dbReference type="ChEBI" id="CHEBI:30616"/>
        <dbReference type="ChEBI" id="CHEBI:61977"/>
        <dbReference type="ChEBI" id="CHEBI:456216"/>
        <dbReference type="EC" id="2.7.11.1"/>
    </reaction>
</comment>
<dbReference type="SUPFAM" id="SSF56112">
    <property type="entry name" value="Protein kinase-like (PK-like)"/>
    <property type="match status" value="1"/>
</dbReference>
<sequence length="163" mass="18735">MKAMDKAVMLDRNKVHRACAERLILDLVDHPFLPTLYASFQTATHVCLITDFCPGGELFLVLERQPRKHFQEESARFYAAEVVLALEYLHCMGVVYRDLKPENILVTESGHVQLTYFEDVCMCEGSRKLGNCFRGSLFSGVAFQQRRNKLACELLKIITLMDW</sequence>
<evidence type="ECO:0000256" key="6">
    <source>
        <dbReference type="ARBA" id="ARBA00022777"/>
    </source>
</evidence>
<keyword evidence="6" id="KW-0418">Kinase</keyword>
<keyword evidence="4" id="KW-0808">Transferase</keyword>
<evidence type="ECO:0000256" key="8">
    <source>
        <dbReference type="ARBA" id="ARBA00047899"/>
    </source>
</evidence>
<accession>A0A8T0H616</accession>
<evidence type="ECO:0000256" key="1">
    <source>
        <dbReference type="ARBA" id="ARBA00009903"/>
    </source>
</evidence>
<dbReference type="PROSITE" id="PS50011">
    <property type="entry name" value="PROTEIN_KINASE_DOM"/>
    <property type="match status" value="1"/>
</dbReference>
<dbReference type="AlphaFoldDB" id="A0A8T0H616"/>
<organism evidence="11 12">
    <name type="scientific">Ceratodon purpureus</name>
    <name type="common">Fire moss</name>
    <name type="synonym">Dicranum purpureum</name>
    <dbReference type="NCBI Taxonomy" id="3225"/>
    <lineage>
        <taxon>Eukaryota</taxon>
        <taxon>Viridiplantae</taxon>
        <taxon>Streptophyta</taxon>
        <taxon>Embryophyta</taxon>
        <taxon>Bryophyta</taxon>
        <taxon>Bryophytina</taxon>
        <taxon>Bryopsida</taxon>
        <taxon>Dicranidae</taxon>
        <taxon>Pseudoditrichales</taxon>
        <taxon>Ditrichaceae</taxon>
        <taxon>Ceratodon</taxon>
    </lineage>
</organism>
<keyword evidence="7" id="KW-0067">ATP-binding</keyword>
<evidence type="ECO:0000256" key="5">
    <source>
        <dbReference type="ARBA" id="ARBA00022741"/>
    </source>
</evidence>
<dbReference type="Gene3D" id="3.30.200.20">
    <property type="entry name" value="Phosphorylase Kinase, domain 1"/>
    <property type="match status" value="1"/>
</dbReference>
<keyword evidence="3" id="KW-0723">Serine/threonine-protein kinase</keyword>
<dbReference type="Pfam" id="PF00069">
    <property type="entry name" value="Pkinase"/>
    <property type="match status" value="1"/>
</dbReference>
<comment type="similarity">
    <text evidence="1">Belongs to the protein kinase superfamily. AGC Ser/Thr protein kinase family.</text>
</comment>
<reference evidence="11" key="1">
    <citation type="submission" date="2020-06" db="EMBL/GenBank/DDBJ databases">
        <title>WGS assembly of Ceratodon purpureus strain R40.</title>
        <authorList>
            <person name="Carey S.B."/>
            <person name="Jenkins J."/>
            <person name="Shu S."/>
            <person name="Lovell J.T."/>
            <person name="Sreedasyam A."/>
            <person name="Maumus F."/>
            <person name="Tiley G.P."/>
            <person name="Fernandez-Pozo N."/>
            <person name="Barry K."/>
            <person name="Chen C."/>
            <person name="Wang M."/>
            <person name="Lipzen A."/>
            <person name="Daum C."/>
            <person name="Saski C.A."/>
            <person name="Payton A.C."/>
            <person name="Mcbreen J.C."/>
            <person name="Conrad R.E."/>
            <person name="Kollar L.M."/>
            <person name="Olsson S."/>
            <person name="Huttunen S."/>
            <person name="Landis J.B."/>
            <person name="Wickett N.J."/>
            <person name="Johnson M.G."/>
            <person name="Rensing S.A."/>
            <person name="Grimwood J."/>
            <person name="Schmutz J."/>
            <person name="Mcdaniel S.F."/>
        </authorList>
    </citation>
    <scope>NUCLEOTIDE SEQUENCE</scope>
    <source>
        <strain evidence="11">R40</strain>
    </source>
</reference>
<dbReference type="InterPro" id="IPR011009">
    <property type="entry name" value="Kinase-like_dom_sf"/>
</dbReference>
<evidence type="ECO:0000256" key="3">
    <source>
        <dbReference type="ARBA" id="ARBA00022527"/>
    </source>
</evidence>
<comment type="catalytic activity">
    <reaction evidence="9">
        <text>L-seryl-[protein] + ATP = O-phospho-L-seryl-[protein] + ADP + H(+)</text>
        <dbReference type="Rhea" id="RHEA:17989"/>
        <dbReference type="Rhea" id="RHEA-COMP:9863"/>
        <dbReference type="Rhea" id="RHEA-COMP:11604"/>
        <dbReference type="ChEBI" id="CHEBI:15378"/>
        <dbReference type="ChEBI" id="CHEBI:29999"/>
        <dbReference type="ChEBI" id="CHEBI:30616"/>
        <dbReference type="ChEBI" id="CHEBI:83421"/>
        <dbReference type="ChEBI" id="CHEBI:456216"/>
        <dbReference type="EC" id="2.7.11.1"/>
    </reaction>
</comment>
<dbReference type="InterPro" id="IPR008271">
    <property type="entry name" value="Ser/Thr_kinase_AS"/>
</dbReference>
<dbReference type="PROSITE" id="PS00108">
    <property type="entry name" value="PROTEIN_KINASE_ST"/>
    <property type="match status" value="1"/>
</dbReference>
<dbReference type="GO" id="GO:0004674">
    <property type="term" value="F:protein serine/threonine kinase activity"/>
    <property type="evidence" value="ECO:0007669"/>
    <property type="project" value="UniProtKB-KW"/>
</dbReference>
<dbReference type="GO" id="GO:0005524">
    <property type="term" value="F:ATP binding"/>
    <property type="evidence" value="ECO:0007669"/>
    <property type="project" value="UniProtKB-KW"/>
</dbReference>
<dbReference type="EMBL" id="CM026428">
    <property type="protein sequence ID" value="KAG0566158.1"/>
    <property type="molecule type" value="Genomic_DNA"/>
</dbReference>
<evidence type="ECO:0000256" key="9">
    <source>
        <dbReference type="ARBA" id="ARBA00048679"/>
    </source>
</evidence>
<name>A0A8T0H616_CERPU</name>
<dbReference type="SMART" id="SM00220">
    <property type="entry name" value="S_TKc"/>
    <property type="match status" value="1"/>
</dbReference>
<evidence type="ECO:0000259" key="10">
    <source>
        <dbReference type="PROSITE" id="PS50011"/>
    </source>
</evidence>
<dbReference type="EC" id="2.7.11.1" evidence="2"/>
<dbReference type="PANTHER" id="PTHR45637">
    <property type="entry name" value="FLIPPASE KINASE 1-RELATED"/>
    <property type="match status" value="1"/>
</dbReference>
<comment type="caution">
    <text evidence="11">The sequence shown here is derived from an EMBL/GenBank/DDBJ whole genome shotgun (WGS) entry which is preliminary data.</text>
</comment>
<evidence type="ECO:0000256" key="7">
    <source>
        <dbReference type="ARBA" id="ARBA00022840"/>
    </source>
</evidence>
<evidence type="ECO:0000256" key="4">
    <source>
        <dbReference type="ARBA" id="ARBA00022679"/>
    </source>
</evidence>
<dbReference type="EMBL" id="CM026428">
    <property type="protein sequence ID" value="KAG0566157.1"/>
    <property type="molecule type" value="Genomic_DNA"/>
</dbReference>
<evidence type="ECO:0000313" key="12">
    <source>
        <dbReference type="Proteomes" id="UP000822688"/>
    </source>
</evidence>
<dbReference type="Gene3D" id="1.10.510.10">
    <property type="entry name" value="Transferase(Phosphotransferase) domain 1"/>
    <property type="match status" value="1"/>
</dbReference>
<protein>
    <recommendedName>
        <fullName evidence="2">non-specific serine/threonine protein kinase</fullName>
        <ecNumber evidence="2">2.7.11.1</ecNumber>
    </recommendedName>
</protein>
<dbReference type="Proteomes" id="UP000822688">
    <property type="component" value="Chromosome 7"/>
</dbReference>
<dbReference type="InterPro" id="IPR000719">
    <property type="entry name" value="Prot_kinase_dom"/>
</dbReference>
<evidence type="ECO:0000256" key="2">
    <source>
        <dbReference type="ARBA" id="ARBA00012513"/>
    </source>
</evidence>
<evidence type="ECO:0000313" key="11">
    <source>
        <dbReference type="EMBL" id="KAG0566157.1"/>
    </source>
</evidence>
<proteinExistence type="inferred from homology"/>
<keyword evidence="5" id="KW-0547">Nucleotide-binding</keyword>
<keyword evidence="12" id="KW-1185">Reference proteome</keyword>
<feature type="domain" description="Protein kinase" evidence="10">
    <location>
        <begin position="1"/>
        <end position="163"/>
    </location>
</feature>